<evidence type="ECO:0000313" key="8">
    <source>
        <dbReference type="Proteomes" id="UP000007875"/>
    </source>
</evidence>
<dbReference type="GO" id="GO:0005737">
    <property type="term" value="C:cytoplasm"/>
    <property type="evidence" value="ECO:0007669"/>
    <property type="project" value="UniProtKB-SubCell"/>
</dbReference>
<dbReference type="SMART" id="SM00054">
    <property type="entry name" value="EFh"/>
    <property type="match status" value="3"/>
</dbReference>
<dbReference type="InterPro" id="IPR011992">
    <property type="entry name" value="EF-hand-dom_pair"/>
</dbReference>
<keyword evidence="3" id="KW-0479">Metal-binding</keyword>
<dbReference type="SUPFAM" id="SSF47473">
    <property type="entry name" value="EF-hand"/>
    <property type="match status" value="1"/>
</dbReference>
<dbReference type="InParanoid" id="H2YJB0"/>
<proteinExistence type="predicted"/>
<dbReference type="PROSITE" id="PS00018">
    <property type="entry name" value="EF_HAND_1"/>
    <property type="match status" value="2"/>
</dbReference>
<keyword evidence="2" id="KW-0963">Cytoplasm</keyword>
<dbReference type="PANTHER" id="PTHR46212:SF3">
    <property type="entry name" value="GH27120P"/>
    <property type="match status" value="1"/>
</dbReference>
<dbReference type="AlphaFoldDB" id="H2YJB0"/>
<dbReference type="GeneTree" id="ENSGT00940000155722"/>
<evidence type="ECO:0000256" key="2">
    <source>
        <dbReference type="ARBA" id="ARBA00022490"/>
    </source>
</evidence>
<dbReference type="GO" id="GO:0048306">
    <property type="term" value="F:calcium-dependent protein binding"/>
    <property type="evidence" value="ECO:0007669"/>
    <property type="project" value="UniProtKB-ARBA"/>
</dbReference>
<dbReference type="Gene3D" id="1.10.238.10">
    <property type="entry name" value="EF-hand"/>
    <property type="match status" value="1"/>
</dbReference>
<dbReference type="Proteomes" id="UP000007875">
    <property type="component" value="Unassembled WGS sequence"/>
</dbReference>
<protein>
    <recommendedName>
        <fullName evidence="6">EF-hand domain-containing protein</fullName>
    </recommendedName>
</protein>
<dbReference type="InterPro" id="IPR018247">
    <property type="entry name" value="EF_Hand_1_Ca_BS"/>
</dbReference>
<feature type="domain" description="EF-hand" evidence="6">
    <location>
        <begin position="82"/>
        <end position="117"/>
    </location>
</feature>
<dbReference type="OMA" id="QFIVTCI"/>
<dbReference type="STRING" id="51511.ENSCSAVP00000005409"/>
<dbReference type="eggNOG" id="KOG0037">
    <property type="taxonomic scope" value="Eukaryota"/>
</dbReference>
<evidence type="ECO:0000313" key="7">
    <source>
        <dbReference type="Ensembl" id="ENSCSAVP00000005409.1"/>
    </source>
</evidence>
<dbReference type="HOGENOM" id="CLU_051357_1_1_1"/>
<dbReference type="Ensembl" id="ENSCSAVT00000005481.1">
    <property type="protein sequence ID" value="ENSCSAVP00000005409.1"/>
    <property type="gene ID" value="ENSCSAVG00000003234.1"/>
</dbReference>
<reference evidence="7" key="2">
    <citation type="submission" date="2025-08" db="UniProtKB">
        <authorList>
            <consortium name="Ensembl"/>
        </authorList>
    </citation>
    <scope>IDENTIFICATION</scope>
</reference>
<accession>H2YJB0</accession>
<dbReference type="PANTHER" id="PTHR46212">
    <property type="entry name" value="PEFLIN"/>
    <property type="match status" value="1"/>
</dbReference>
<keyword evidence="5" id="KW-0106">Calcium</keyword>
<organism evidence="7 8">
    <name type="scientific">Ciona savignyi</name>
    <name type="common">Pacific transparent sea squirt</name>
    <dbReference type="NCBI Taxonomy" id="51511"/>
    <lineage>
        <taxon>Eukaryota</taxon>
        <taxon>Metazoa</taxon>
        <taxon>Chordata</taxon>
        <taxon>Tunicata</taxon>
        <taxon>Ascidiacea</taxon>
        <taxon>Phlebobranchia</taxon>
        <taxon>Cionidae</taxon>
        <taxon>Ciona</taxon>
    </lineage>
</organism>
<dbReference type="InterPro" id="IPR051426">
    <property type="entry name" value="Peflin/Sorcin_CaBP"/>
</dbReference>
<feature type="domain" description="EF-hand" evidence="6">
    <location>
        <begin position="15"/>
        <end position="50"/>
    </location>
</feature>
<reference evidence="7" key="3">
    <citation type="submission" date="2025-09" db="UniProtKB">
        <authorList>
            <consortium name="Ensembl"/>
        </authorList>
    </citation>
    <scope>IDENTIFICATION</scope>
</reference>
<dbReference type="InterPro" id="IPR002048">
    <property type="entry name" value="EF_hand_dom"/>
</dbReference>
<keyword evidence="8" id="KW-1185">Reference proteome</keyword>
<dbReference type="PROSITE" id="PS50222">
    <property type="entry name" value="EF_HAND_2"/>
    <property type="match status" value="2"/>
</dbReference>
<comment type="subcellular location">
    <subcellularLocation>
        <location evidence="1">Cytoplasm</location>
    </subcellularLocation>
</comment>
<sequence>MAYYGQPQQGYGMPQIDPSVVAWFQSVDADRSGQISAQELQQALTNNDWSRFKIETCYKMISMFDKNFTGTIDINEFNSLWGFINQWRQVFVVYDQDRSGSISEHELHNAFSRMGFNVSPQFMRTAMWRYDVFNRHQLTFEDFINCSVLIQALTGQFRQRDTKMVGTAQMNYDDFMCVAISNL</sequence>
<evidence type="ECO:0000256" key="1">
    <source>
        <dbReference type="ARBA" id="ARBA00004496"/>
    </source>
</evidence>
<evidence type="ECO:0000256" key="5">
    <source>
        <dbReference type="ARBA" id="ARBA00022837"/>
    </source>
</evidence>
<reference evidence="8" key="1">
    <citation type="submission" date="2003-08" db="EMBL/GenBank/DDBJ databases">
        <authorList>
            <person name="Birren B."/>
            <person name="Nusbaum C."/>
            <person name="Abebe A."/>
            <person name="Abouelleil A."/>
            <person name="Adekoya E."/>
            <person name="Ait-zahra M."/>
            <person name="Allen N."/>
            <person name="Allen T."/>
            <person name="An P."/>
            <person name="Anderson M."/>
            <person name="Anderson S."/>
            <person name="Arachchi H."/>
            <person name="Armbruster J."/>
            <person name="Bachantsang P."/>
            <person name="Baldwin J."/>
            <person name="Barry A."/>
            <person name="Bayul T."/>
            <person name="Blitshsteyn B."/>
            <person name="Bloom T."/>
            <person name="Blye J."/>
            <person name="Boguslavskiy L."/>
            <person name="Borowsky M."/>
            <person name="Boukhgalter B."/>
            <person name="Brunache A."/>
            <person name="Butler J."/>
            <person name="Calixte N."/>
            <person name="Calvo S."/>
            <person name="Camarata J."/>
            <person name="Campo K."/>
            <person name="Chang J."/>
            <person name="Cheshatsang Y."/>
            <person name="Citroen M."/>
            <person name="Collymore A."/>
            <person name="Considine T."/>
            <person name="Cook A."/>
            <person name="Cooke P."/>
            <person name="Corum B."/>
            <person name="Cuomo C."/>
            <person name="David R."/>
            <person name="Dawoe T."/>
            <person name="Degray S."/>
            <person name="Dodge S."/>
            <person name="Dooley K."/>
            <person name="Dorje P."/>
            <person name="Dorjee K."/>
            <person name="Dorris L."/>
            <person name="Duffey N."/>
            <person name="Dupes A."/>
            <person name="Elkins T."/>
            <person name="Engels R."/>
            <person name="Erickson J."/>
            <person name="Farina A."/>
            <person name="Faro S."/>
            <person name="Ferreira P."/>
            <person name="Fischer H."/>
            <person name="Fitzgerald M."/>
            <person name="Foley K."/>
            <person name="Gage D."/>
            <person name="Galagan J."/>
            <person name="Gearin G."/>
            <person name="Gnerre S."/>
            <person name="Gnirke A."/>
            <person name="Goyette A."/>
            <person name="Graham J."/>
            <person name="Grandbois E."/>
            <person name="Gyaltsen K."/>
            <person name="Hafez N."/>
            <person name="Hagopian D."/>
            <person name="Hagos B."/>
            <person name="Hall J."/>
            <person name="Hatcher B."/>
            <person name="Heller A."/>
            <person name="Higgins H."/>
            <person name="Honan T."/>
            <person name="Horn A."/>
            <person name="Houde N."/>
            <person name="Hughes L."/>
            <person name="Hulme W."/>
            <person name="Husby E."/>
            <person name="Iliev I."/>
            <person name="Jaffe D."/>
            <person name="Jones C."/>
            <person name="Kamal M."/>
            <person name="Kamat A."/>
            <person name="Kamvysselis M."/>
            <person name="Karlsson E."/>
            <person name="Kells C."/>
            <person name="Kieu A."/>
            <person name="Kisner P."/>
            <person name="Kodira C."/>
            <person name="Kulbokas E."/>
            <person name="Labutti K."/>
            <person name="Lama D."/>
            <person name="Landers T."/>
            <person name="Leger J."/>
            <person name="Levine S."/>
            <person name="Lewis D."/>
            <person name="Lewis T."/>
            <person name="Lindblad-toh K."/>
            <person name="Liu X."/>
            <person name="Lokyitsang T."/>
            <person name="Lokyitsang Y."/>
            <person name="Lucien O."/>
            <person name="Lui A."/>
            <person name="Ma L.J."/>
            <person name="Mabbitt R."/>
            <person name="Macdonald J."/>
            <person name="Maclean C."/>
            <person name="Major J."/>
            <person name="Manning J."/>
            <person name="Marabella R."/>
            <person name="Maru K."/>
            <person name="Matthews C."/>
            <person name="Mauceli E."/>
            <person name="Mccarthy M."/>
            <person name="Mcdonough S."/>
            <person name="Mcghee T."/>
            <person name="Meldrim J."/>
            <person name="Meneus L."/>
            <person name="Mesirov J."/>
            <person name="Mihalev A."/>
            <person name="Mihova T."/>
            <person name="Mikkelsen T."/>
            <person name="Mlenga V."/>
            <person name="Moru K."/>
            <person name="Mozes J."/>
            <person name="Mulrain L."/>
            <person name="Munson G."/>
            <person name="Naylor J."/>
            <person name="Newes C."/>
            <person name="Nguyen C."/>
            <person name="Nguyen N."/>
            <person name="Nguyen T."/>
            <person name="Nicol R."/>
            <person name="Nielsen C."/>
            <person name="Nizzari M."/>
            <person name="Norbu C."/>
            <person name="Norbu N."/>
            <person name="O'donnell P."/>
            <person name="Okoawo O."/>
            <person name="O'leary S."/>
            <person name="Omotosho B."/>
            <person name="O'neill K."/>
            <person name="Osman S."/>
            <person name="Parker S."/>
            <person name="Perrin D."/>
            <person name="Phunkhang P."/>
            <person name="Piqani B."/>
            <person name="Purcell S."/>
            <person name="Rachupka T."/>
            <person name="Ramasamy U."/>
            <person name="Rameau R."/>
            <person name="Ray V."/>
            <person name="Raymond C."/>
            <person name="Retta R."/>
            <person name="Richardson S."/>
            <person name="Rise C."/>
            <person name="Rodriguez J."/>
            <person name="Rogers J."/>
            <person name="Rogov P."/>
            <person name="Rutman M."/>
            <person name="Schupbach R."/>
            <person name="Seaman C."/>
            <person name="Settipalli S."/>
            <person name="Sharpe T."/>
            <person name="Sheridan J."/>
            <person name="Sherpa N."/>
            <person name="Shi J."/>
            <person name="Smirnov S."/>
            <person name="Smith C."/>
            <person name="Sougnez C."/>
            <person name="Spencer B."/>
            <person name="Stalker J."/>
            <person name="Stange-thomann N."/>
            <person name="Stavropoulos S."/>
            <person name="Stetson K."/>
            <person name="Stone C."/>
            <person name="Stone S."/>
            <person name="Stubbs M."/>
            <person name="Talamas J."/>
            <person name="Tchuinga P."/>
            <person name="Tenzing P."/>
            <person name="Tesfaye S."/>
            <person name="Theodore J."/>
            <person name="Thoulutsang Y."/>
            <person name="Topham K."/>
            <person name="Towey S."/>
            <person name="Tsamla T."/>
            <person name="Tsomo N."/>
            <person name="Vallee D."/>
            <person name="Vassiliev H."/>
            <person name="Venkataraman V."/>
            <person name="Vinson J."/>
            <person name="Vo A."/>
            <person name="Wade C."/>
            <person name="Wang S."/>
            <person name="Wangchuk T."/>
            <person name="Wangdi T."/>
            <person name="Whittaker C."/>
            <person name="Wilkinson J."/>
            <person name="Wu Y."/>
            <person name="Wyman D."/>
            <person name="Yadav S."/>
            <person name="Yang S."/>
            <person name="Yang X."/>
            <person name="Yeager S."/>
            <person name="Yee E."/>
            <person name="Young G."/>
            <person name="Zainoun J."/>
            <person name="Zembeck L."/>
            <person name="Zimmer A."/>
            <person name="Zody M."/>
            <person name="Lander E."/>
        </authorList>
    </citation>
    <scope>NUCLEOTIDE SEQUENCE [LARGE SCALE GENOMIC DNA]</scope>
</reference>
<dbReference type="GO" id="GO:0005509">
    <property type="term" value="F:calcium ion binding"/>
    <property type="evidence" value="ECO:0007669"/>
    <property type="project" value="InterPro"/>
</dbReference>
<name>H2YJB0_CIOSA</name>
<keyword evidence="4" id="KW-0677">Repeat</keyword>
<dbReference type="Pfam" id="PF13499">
    <property type="entry name" value="EF-hand_7"/>
    <property type="match status" value="2"/>
</dbReference>
<dbReference type="FunCoup" id="H2YJB0">
    <property type="interactions" value="2"/>
</dbReference>
<evidence type="ECO:0000256" key="4">
    <source>
        <dbReference type="ARBA" id="ARBA00022737"/>
    </source>
</evidence>
<evidence type="ECO:0000256" key="3">
    <source>
        <dbReference type="ARBA" id="ARBA00022723"/>
    </source>
</evidence>
<evidence type="ECO:0000259" key="6">
    <source>
        <dbReference type="PROSITE" id="PS50222"/>
    </source>
</evidence>